<gene>
    <name evidence="1" type="ORF">LOK49_LG05G02269</name>
</gene>
<evidence type="ECO:0000313" key="2">
    <source>
        <dbReference type="Proteomes" id="UP001060215"/>
    </source>
</evidence>
<keyword evidence="2" id="KW-1185">Reference proteome</keyword>
<accession>A0ACC0HPP4</accession>
<comment type="caution">
    <text evidence="1">The sequence shown here is derived from an EMBL/GenBank/DDBJ whole genome shotgun (WGS) entry which is preliminary data.</text>
</comment>
<dbReference type="Proteomes" id="UP001060215">
    <property type="component" value="Chromosome 4"/>
</dbReference>
<dbReference type="EMBL" id="CM045761">
    <property type="protein sequence ID" value="KAI8014694.1"/>
    <property type="molecule type" value="Genomic_DNA"/>
</dbReference>
<organism evidence="1 2">
    <name type="scientific">Camellia lanceoleosa</name>
    <dbReference type="NCBI Taxonomy" id="1840588"/>
    <lineage>
        <taxon>Eukaryota</taxon>
        <taxon>Viridiplantae</taxon>
        <taxon>Streptophyta</taxon>
        <taxon>Embryophyta</taxon>
        <taxon>Tracheophyta</taxon>
        <taxon>Spermatophyta</taxon>
        <taxon>Magnoliopsida</taxon>
        <taxon>eudicotyledons</taxon>
        <taxon>Gunneridae</taxon>
        <taxon>Pentapetalae</taxon>
        <taxon>asterids</taxon>
        <taxon>Ericales</taxon>
        <taxon>Theaceae</taxon>
        <taxon>Camellia</taxon>
    </lineage>
</organism>
<sequence>MQSRPTKITLRVKREENGFNSSTFSDQLNNTIQKPIDVISSEEEEEEEHSADDDDNQSSEDAQKQLVVYDPAATGTGEIEVVPDVEYQRPRFPRTSSRVLPSVGAFTVQCANCFKWRLIPTKEKYEEIREHILEQPFFCETAREWRPEISCEDPPDICQDGSRLWAIDKPNIAQPPPGWQRLLRIRGEGSTKFADVYYVAPPGKRLRSMVEVQRYLLEHPEYMEAGVTMSQFSFQIPRPLQENYVRKRPAPVRLIAAPPCGGTNVGMPGLLESSDVNPLAWAGPDENTDLRLGGPGLSTPLTEAPPSEHINRPEKKRARIAPSSKDKMCSNNNNSPAVSSDQQRQQTAKVEEPPSLS</sequence>
<protein>
    <submittedName>
        <fullName evidence="1">Methyl-CpG-binding domain-containing protein 2</fullName>
    </submittedName>
</protein>
<reference evidence="1 2" key="1">
    <citation type="journal article" date="2022" name="Plant J.">
        <title>Chromosome-level genome of Camellia lanceoleosa provides a valuable resource for understanding genome evolution and self-incompatibility.</title>
        <authorList>
            <person name="Gong W."/>
            <person name="Xiao S."/>
            <person name="Wang L."/>
            <person name="Liao Z."/>
            <person name="Chang Y."/>
            <person name="Mo W."/>
            <person name="Hu G."/>
            <person name="Li W."/>
            <person name="Zhao G."/>
            <person name="Zhu H."/>
            <person name="Hu X."/>
            <person name="Ji K."/>
            <person name="Xiang X."/>
            <person name="Song Q."/>
            <person name="Yuan D."/>
            <person name="Jin S."/>
            <person name="Zhang L."/>
        </authorList>
    </citation>
    <scope>NUCLEOTIDE SEQUENCE [LARGE SCALE GENOMIC DNA]</scope>
    <source>
        <strain evidence="1">SQ_2022a</strain>
    </source>
</reference>
<evidence type="ECO:0000313" key="1">
    <source>
        <dbReference type="EMBL" id="KAI8014694.1"/>
    </source>
</evidence>
<proteinExistence type="predicted"/>
<name>A0ACC0HPP4_9ERIC</name>